<accession>A0A6P9EJW8</accession>
<sequence>MCNGEFFNKRPGEDFAYFDYLAENAQSWDTSYVYDRIEPLRTLSGGEKGKFPSQSQTNPQVQIAAPKSSSSSEANIKTCKAVITLRSGKEVDTLSNEITRKVKVSFPMHKAPVILGRPFLATSNALINCRSGILKLTFGNMTLELNVFNTCRQPQDLKEPQEVNCLESLLAE</sequence>
<protein>
    <submittedName>
        <fullName evidence="3">Uncharacterized protein LOC108999111</fullName>
    </submittedName>
</protein>
<dbReference type="OrthoDB" id="1744168at2759"/>
<dbReference type="GeneID" id="108999111"/>
<dbReference type="InParanoid" id="A0A6P9EJW8"/>
<evidence type="ECO:0000256" key="1">
    <source>
        <dbReference type="SAM" id="MobiDB-lite"/>
    </source>
</evidence>
<dbReference type="InterPro" id="IPR021109">
    <property type="entry name" value="Peptidase_aspartic_dom_sf"/>
</dbReference>
<dbReference type="RefSeq" id="XP_035543032.1">
    <property type="nucleotide sequence ID" value="XM_035687139.1"/>
</dbReference>
<evidence type="ECO:0000313" key="2">
    <source>
        <dbReference type="Proteomes" id="UP000235220"/>
    </source>
</evidence>
<dbReference type="Proteomes" id="UP000235220">
    <property type="component" value="Unplaced"/>
</dbReference>
<dbReference type="KEGG" id="jre:108999111"/>
<evidence type="ECO:0000313" key="3">
    <source>
        <dbReference type="RefSeq" id="XP_035543032.1"/>
    </source>
</evidence>
<keyword evidence="2" id="KW-1185">Reference proteome</keyword>
<feature type="region of interest" description="Disordered" evidence="1">
    <location>
        <begin position="45"/>
        <end position="69"/>
    </location>
</feature>
<reference evidence="3" key="1">
    <citation type="submission" date="2025-08" db="UniProtKB">
        <authorList>
            <consortium name="RefSeq"/>
        </authorList>
    </citation>
    <scope>IDENTIFICATION</scope>
    <source>
        <tissue evidence="3">Leaves</tissue>
    </source>
</reference>
<organism evidence="2 3">
    <name type="scientific">Juglans regia</name>
    <name type="common">English walnut</name>
    <dbReference type="NCBI Taxonomy" id="51240"/>
    <lineage>
        <taxon>Eukaryota</taxon>
        <taxon>Viridiplantae</taxon>
        <taxon>Streptophyta</taxon>
        <taxon>Embryophyta</taxon>
        <taxon>Tracheophyta</taxon>
        <taxon>Spermatophyta</taxon>
        <taxon>Magnoliopsida</taxon>
        <taxon>eudicotyledons</taxon>
        <taxon>Gunneridae</taxon>
        <taxon>Pentapetalae</taxon>
        <taxon>rosids</taxon>
        <taxon>fabids</taxon>
        <taxon>Fagales</taxon>
        <taxon>Juglandaceae</taxon>
        <taxon>Juglans</taxon>
    </lineage>
</organism>
<dbReference type="Gene3D" id="2.40.70.10">
    <property type="entry name" value="Acid Proteases"/>
    <property type="match status" value="1"/>
</dbReference>
<name>A0A6P9EJW8_JUGRE</name>
<proteinExistence type="predicted"/>
<dbReference type="AlphaFoldDB" id="A0A6P9EJW8"/>
<feature type="compositionally biased region" description="Polar residues" evidence="1">
    <location>
        <begin position="52"/>
        <end position="69"/>
    </location>
</feature>
<gene>
    <name evidence="3" type="primary">LOC108999111</name>
</gene>